<proteinExistence type="predicted"/>
<dbReference type="OrthoDB" id="1938712at2759"/>
<keyword evidence="2" id="KW-1185">Reference proteome</keyword>
<gene>
    <name evidence="1" type="ORF">CR513_35398</name>
</gene>
<dbReference type="AlphaFoldDB" id="A0A371FZG8"/>
<dbReference type="Proteomes" id="UP000257109">
    <property type="component" value="Unassembled WGS sequence"/>
</dbReference>
<comment type="caution">
    <text evidence="1">The sequence shown here is derived from an EMBL/GenBank/DDBJ whole genome shotgun (WGS) entry which is preliminary data.</text>
</comment>
<dbReference type="InterPro" id="IPR036397">
    <property type="entry name" value="RNaseH_sf"/>
</dbReference>
<evidence type="ECO:0000313" key="1">
    <source>
        <dbReference type="EMBL" id="RDX83662.1"/>
    </source>
</evidence>
<feature type="non-terminal residue" evidence="1">
    <location>
        <position position="1"/>
    </location>
</feature>
<dbReference type="PANTHER" id="PTHR35046">
    <property type="entry name" value="ZINC KNUCKLE (CCHC-TYPE) FAMILY PROTEIN"/>
    <property type="match status" value="1"/>
</dbReference>
<reference evidence="1" key="1">
    <citation type="submission" date="2018-05" db="EMBL/GenBank/DDBJ databases">
        <title>Draft genome of Mucuna pruriens seed.</title>
        <authorList>
            <person name="Nnadi N.E."/>
            <person name="Vos R."/>
            <person name="Hasami M.H."/>
            <person name="Devisetty U.K."/>
            <person name="Aguiy J.C."/>
        </authorList>
    </citation>
    <scope>NUCLEOTIDE SEQUENCE [LARGE SCALE GENOMIC DNA]</scope>
    <source>
        <strain evidence="1">JCA_2017</strain>
    </source>
</reference>
<dbReference type="PANTHER" id="PTHR35046:SF9">
    <property type="entry name" value="RNA-DIRECTED DNA POLYMERASE"/>
    <property type="match status" value="1"/>
</dbReference>
<evidence type="ECO:0000313" key="2">
    <source>
        <dbReference type="Proteomes" id="UP000257109"/>
    </source>
</evidence>
<dbReference type="STRING" id="157652.A0A371FZG8"/>
<protein>
    <recommendedName>
        <fullName evidence="3">Integrase catalytic domain-containing protein</fullName>
    </recommendedName>
</protein>
<accession>A0A371FZG8</accession>
<dbReference type="SUPFAM" id="SSF53098">
    <property type="entry name" value="Ribonuclease H-like"/>
    <property type="match status" value="1"/>
</dbReference>
<sequence>MAKFKVLSNGLYTLLLIPTSPWVDISMDFVLGLPRSRTGRDSIFMVVDIFSKIAHFIPYHKVDDACHMANLFFKQVVRLHGLPKTIVLGPSIASLTLSYFFPPLATLRRLGKLKW</sequence>
<dbReference type="GO" id="GO:0003676">
    <property type="term" value="F:nucleic acid binding"/>
    <property type="evidence" value="ECO:0007669"/>
    <property type="project" value="InterPro"/>
</dbReference>
<name>A0A371FZG8_MUCPR</name>
<dbReference type="InterPro" id="IPR012337">
    <property type="entry name" value="RNaseH-like_sf"/>
</dbReference>
<dbReference type="EMBL" id="QJKJ01007288">
    <property type="protein sequence ID" value="RDX83662.1"/>
    <property type="molecule type" value="Genomic_DNA"/>
</dbReference>
<dbReference type="Gene3D" id="3.30.420.10">
    <property type="entry name" value="Ribonuclease H-like superfamily/Ribonuclease H"/>
    <property type="match status" value="1"/>
</dbReference>
<evidence type="ECO:0008006" key="3">
    <source>
        <dbReference type="Google" id="ProtNLM"/>
    </source>
</evidence>
<organism evidence="1 2">
    <name type="scientific">Mucuna pruriens</name>
    <name type="common">Velvet bean</name>
    <name type="synonym">Dolichos pruriens</name>
    <dbReference type="NCBI Taxonomy" id="157652"/>
    <lineage>
        <taxon>Eukaryota</taxon>
        <taxon>Viridiplantae</taxon>
        <taxon>Streptophyta</taxon>
        <taxon>Embryophyta</taxon>
        <taxon>Tracheophyta</taxon>
        <taxon>Spermatophyta</taxon>
        <taxon>Magnoliopsida</taxon>
        <taxon>eudicotyledons</taxon>
        <taxon>Gunneridae</taxon>
        <taxon>Pentapetalae</taxon>
        <taxon>rosids</taxon>
        <taxon>fabids</taxon>
        <taxon>Fabales</taxon>
        <taxon>Fabaceae</taxon>
        <taxon>Papilionoideae</taxon>
        <taxon>50 kb inversion clade</taxon>
        <taxon>NPAAA clade</taxon>
        <taxon>indigoferoid/millettioid clade</taxon>
        <taxon>Phaseoleae</taxon>
        <taxon>Mucuna</taxon>
    </lineage>
</organism>